<keyword evidence="6" id="KW-1185">Reference proteome</keyword>
<evidence type="ECO:0000256" key="2">
    <source>
        <dbReference type="ARBA" id="ARBA00022679"/>
    </source>
</evidence>
<dbReference type="PANTHER" id="PTHR10434">
    <property type="entry name" value="1-ACYL-SN-GLYCEROL-3-PHOSPHATE ACYLTRANSFERASE"/>
    <property type="match status" value="1"/>
</dbReference>
<feature type="domain" description="Phospholipid/glycerol acyltransferase" evidence="4">
    <location>
        <begin position="74"/>
        <end position="187"/>
    </location>
</feature>
<name>A0ABX8B164_9BACT</name>
<dbReference type="GO" id="GO:0016746">
    <property type="term" value="F:acyltransferase activity"/>
    <property type="evidence" value="ECO:0007669"/>
    <property type="project" value="UniProtKB-KW"/>
</dbReference>
<organism evidence="5 6">
    <name type="scientific">Chloracidobacterium sp. N</name>
    <dbReference type="NCBI Taxonomy" id="2821540"/>
    <lineage>
        <taxon>Bacteria</taxon>
        <taxon>Pseudomonadati</taxon>
        <taxon>Acidobacteriota</taxon>
        <taxon>Terriglobia</taxon>
        <taxon>Terriglobales</taxon>
        <taxon>Acidobacteriaceae</taxon>
        <taxon>Chloracidobacterium</taxon>
        <taxon>Chloracidobacterium aggregatum</taxon>
    </lineage>
</organism>
<proteinExistence type="predicted"/>
<sequence>MKIITGLRLAATLLLAALILLVPAWIALPFRQPMRTRIMTYPFKFFSYLLRWVFGVRLTAEGHEHTRGPLTRNHLFISNHLSLADTPLLLSLSPYPFIGKKEVLRVPIIAFAGNIGGNLLFDRADPEDRKRVQRDAIRRIREVSSIYLFPEGTRSKTGEPKPEPHWGLIWTAWQENIAVVPIAIFGSEKIIEQLTTRVWIKYGQPLLPTDFPTKEQFATACWQRVRVMFDELKAAAESLVPGSITRPASESGPSQ</sequence>
<evidence type="ECO:0000256" key="1">
    <source>
        <dbReference type="ARBA" id="ARBA00005189"/>
    </source>
</evidence>
<keyword evidence="2" id="KW-0808">Transferase</keyword>
<evidence type="ECO:0000256" key="3">
    <source>
        <dbReference type="ARBA" id="ARBA00023315"/>
    </source>
</evidence>
<dbReference type="EMBL" id="CP072642">
    <property type="protein sequence ID" value="QUV94738.1"/>
    <property type="molecule type" value="Genomic_DNA"/>
</dbReference>
<reference evidence="5 6" key="1">
    <citation type="submission" date="2021-03" db="EMBL/GenBank/DDBJ databases">
        <title>Genomic and phenotypic characterization of Chloracidobacterium isolates provides evidence for multiple species.</title>
        <authorList>
            <person name="Saini M.K."/>
            <person name="Costas A.M.G."/>
            <person name="Tank M."/>
            <person name="Bryant D.A."/>
        </authorList>
    </citation>
    <scope>NUCLEOTIDE SEQUENCE [LARGE SCALE GENOMIC DNA]</scope>
    <source>
        <strain evidence="5 6">N</strain>
    </source>
</reference>
<dbReference type="CDD" id="cd07989">
    <property type="entry name" value="LPLAT_AGPAT-like"/>
    <property type="match status" value="1"/>
</dbReference>
<comment type="pathway">
    <text evidence="1">Lipid metabolism.</text>
</comment>
<dbReference type="Pfam" id="PF01553">
    <property type="entry name" value="Acyltransferase"/>
    <property type="match status" value="1"/>
</dbReference>
<evidence type="ECO:0000259" key="4">
    <source>
        <dbReference type="SMART" id="SM00563"/>
    </source>
</evidence>
<gene>
    <name evidence="5" type="ORF">J8C05_04635</name>
</gene>
<keyword evidence="3 5" id="KW-0012">Acyltransferase</keyword>
<dbReference type="RefSeq" id="WP_211423009.1">
    <property type="nucleotide sequence ID" value="NZ_CP072642.1"/>
</dbReference>
<protein>
    <submittedName>
        <fullName evidence="5">1-acyl-sn-glycerol-3-phosphate acyltransferase</fullName>
    </submittedName>
</protein>
<dbReference type="InterPro" id="IPR002123">
    <property type="entry name" value="Plipid/glycerol_acylTrfase"/>
</dbReference>
<evidence type="ECO:0000313" key="5">
    <source>
        <dbReference type="EMBL" id="QUV94738.1"/>
    </source>
</evidence>
<accession>A0ABX8B164</accession>
<evidence type="ECO:0000313" key="6">
    <source>
        <dbReference type="Proteomes" id="UP000677668"/>
    </source>
</evidence>
<dbReference type="Proteomes" id="UP000677668">
    <property type="component" value="Chromosome 1"/>
</dbReference>
<dbReference type="SMART" id="SM00563">
    <property type="entry name" value="PlsC"/>
    <property type="match status" value="1"/>
</dbReference>
<dbReference type="SUPFAM" id="SSF69593">
    <property type="entry name" value="Glycerol-3-phosphate (1)-acyltransferase"/>
    <property type="match status" value="1"/>
</dbReference>
<dbReference type="PANTHER" id="PTHR10434:SF11">
    <property type="entry name" value="1-ACYL-SN-GLYCEROL-3-PHOSPHATE ACYLTRANSFERASE"/>
    <property type="match status" value="1"/>
</dbReference>